<dbReference type="FunFam" id="1.10.287.130:FF:000002">
    <property type="entry name" value="Two-component osmosensing histidine kinase"/>
    <property type="match status" value="1"/>
</dbReference>
<evidence type="ECO:0000259" key="18">
    <source>
        <dbReference type="PROSITE" id="PS50110"/>
    </source>
</evidence>
<evidence type="ECO:0000313" key="20">
    <source>
        <dbReference type="Proteomes" id="UP000007844"/>
    </source>
</evidence>
<evidence type="ECO:0000256" key="7">
    <source>
        <dbReference type="ARBA" id="ARBA00022741"/>
    </source>
</evidence>
<gene>
    <name evidence="19" type="ORF">Desaf_1437</name>
</gene>
<dbReference type="CDD" id="cd00082">
    <property type="entry name" value="HisKA"/>
    <property type="match status" value="1"/>
</dbReference>
<dbReference type="InterPro" id="IPR025201">
    <property type="entry name" value="KdpD_TM"/>
</dbReference>
<comment type="subcellular location">
    <subcellularLocation>
        <location evidence="2">Membrane</location>
        <topology evidence="2">Multi-pass membrane protein</topology>
    </subcellularLocation>
</comment>
<keyword evidence="12 16" id="KW-0472">Membrane</keyword>
<evidence type="ECO:0000256" key="12">
    <source>
        <dbReference type="ARBA" id="ARBA00023136"/>
    </source>
</evidence>
<evidence type="ECO:0000256" key="13">
    <source>
        <dbReference type="ARBA" id="ARBA00064003"/>
    </source>
</evidence>
<evidence type="ECO:0000256" key="11">
    <source>
        <dbReference type="ARBA" id="ARBA00023012"/>
    </source>
</evidence>
<dbReference type="Pfam" id="PF02518">
    <property type="entry name" value="HATPase_c"/>
    <property type="match status" value="1"/>
</dbReference>
<dbReference type="Proteomes" id="UP000007844">
    <property type="component" value="Chromosome"/>
</dbReference>
<evidence type="ECO:0000256" key="10">
    <source>
        <dbReference type="ARBA" id="ARBA00022989"/>
    </source>
</evidence>
<keyword evidence="10 16" id="KW-1133">Transmembrane helix</keyword>
<evidence type="ECO:0000256" key="14">
    <source>
        <dbReference type="ARBA" id="ARBA00068150"/>
    </source>
</evidence>
<feature type="domain" description="Response regulatory" evidence="18">
    <location>
        <begin position="376"/>
        <end position="493"/>
    </location>
</feature>
<evidence type="ECO:0000256" key="16">
    <source>
        <dbReference type="SAM" id="Phobius"/>
    </source>
</evidence>
<dbReference type="EMBL" id="CP003221">
    <property type="protein sequence ID" value="EGJ49774.1"/>
    <property type="molecule type" value="Genomic_DNA"/>
</dbReference>
<keyword evidence="5" id="KW-0808">Transferase</keyword>
<comment type="subunit">
    <text evidence="13">At low DSF concentrations, interacts with RpfF.</text>
</comment>
<keyword evidence="4 15" id="KW-0597">Phosphoprotein</keyword>
<dbReference type="Gene3D" id="3.40.50.2300">
    <property type="match status" value="1"/>
</dbReference>
<dbReference type="GO" id="GO:0000155">
    <property type="term" value="F:phosphorelay sensor kinase activity"/>
    <property type="evidence" value="ECO:0007669"/>
    <property type="project" value="InterPro"/>
</dbReference>
<sequence length="500" mass="54601">MIHIRTVRSLWLRLLIAILVVLVAAWLRILLIGSHQPRVLFVTLYPAVMIAAMVGGIYAGLLATALASFLAAVWLEPTGFLIIEDVIDWLGMGIFIISNIMISLLAESLLRARAQAEAANKAKSDFLANMSHELRTPMNGIIGSIELALMKEPSTSVRNYLDMGRKSALNLLDIVNDILDLSKIEAGKFELQRIPFDLDQCVTDIVEALEGIAERKGVDLRQGIDSEVPRRLVGDAVRLKQVLTNLIGNAIKFTDQGRILVNVEDAGQGSDGRVRIRFSVRDTGIGIAPDRIKHVFDSFYQANIENLAKYGGTGLGLAISKRLVEMMDGEIGVESSLGEGSHFFFTALFGLAGAEQAKMPEPTRAEAEKAGLRGLEILLAEDNEINQLVAVELLQKKGHRVTAVENGAKALEALSSNTFDLVLMDVRMPEMDGEAATKAIRGGQAGDPDIPVVALTAYALKEDREHLLAAGMDDYISKPIDPDELESVIRRVFEKKGRRS</sequence>
<evidence type="ECO:0000256" key="6">
    <source>
        <dbReference type="ARBA" id="ARBA00022692"/>
    </source>
</evidence>
<name>F3Z072_DESAF</name>
<evidence type="ECO:0000256" key="3">
    <source>
        <dbReference type="ARBA" id="ARBA00012438"/>
    </source>
</evidence>
<dbReference type="GO" id="GO:0005524">
    <property type="term" value="F:ATP binding"/>
    <property type="evidence" value="ECO:0007669"/>
    <property type="project" value="UniProtKB-KW"/>
</dbReference>
<dbReference type="eggNOG" id="COG0642">
    <property type="taxonomic scope" value="Bacteria"/>
</dbReference>
<dbReference type="SUPFAM" id="SSF47384">
    <property type="entry name" value="Homodimeric domain of signal transducing histidine kinase"/>
    <property type="match status" value="1"/>
</dbReference>
<keyword evidence="8 19" id="KW-0418">Kinase</keyword>
<organism evidence="19 20">
    <name type="scientific">Desulfocurvibacter africanus subsp. africanus str. Walvis Bay</name>
    <dbReference type="NCBI Taxonomy" id="690850"/>
    <lineage>
        <taxon>Bacteria</taxon>
        <taxon>Pseudomonadati</taxon>
        <taxon>Thermodesulfobacteriota</taxon>
        <taxon>Desulfovibrionia</taxon>
        <taxon>Desulfovibrionales</taxon>
        <taxon>Desulfovibrionaceae</taxon>
        <taxon>Desulfocurvibacter</taxon>
    </lineage>
</organism>
<dbReference type="PRINTS" id="PR00344">
    <property type="entry name" value="BCTRLSENSOR"/>
</dbReference>
<dbReference type="PANTHER" id="PTHR45339">
    <property type="entry name" value="HYBRID SIGNAL TRANSDUCTION HISTIDINE KINASE J"/>
    <property type="match status" value="1"/>
</dbReference>
<dbReference type="CDD" id="cd16922">
    <property type="entry name" value="HATPase_EvgS-ArcB-TorS-like"/>
    <property type="match status" value="1"/>
</dbReference>
<dbReference type="SMART" id="SM00448">
    <property type="entry name" value="REC"/>
    <property type="match status" value="1"/>
</dbReference>
<keyword evidence="9" id="KW-0067">ATP-binding</keyword>
<feature type="transmembrane region" description="Helical" evidence="16">
    <location>
        <begin position="44"/>
        <end position="74"/>
    </location>
</feature>
<evidence type="ECO:0000256" key="15">
    <source>
        <dbReference type="PROSITE-ProRule" id="PRU00169"/>
    </source>
</evidence>
<dbReference type="InterPro" id="IPR005467">
    <property type="entry name" value="His_kinase_dom"/>
</dbReference>
<evidence type="ECO:0000259" key="17">
    <source>
        <dbReference type="PROSITE" id="PS50109"/>
    </source>
</evidence>
<dbReference type="Gene3D" id="1.20.120.620">
    <property type="entry name" value="Backbone structure of the membrane domain of e. Coli histidine kinase receptor kdpd"/>
    <property type="match status" value="1"/>
</dbReference>
<feature type="domain" description="Histidine kinase" evidence="17">
    <location>
        <begin position="129"/>
        <end position="351"/>
    </location>
</feature>
<keyword evidence="7" id="KW-0547">Nucleotide-binding</keyword>
<dbReference type="KEGG" id="daf:Desaf_1437"/>
<dbReference type="Pfam" id="PF00072">
    <property type="entry name" value="Response_reg"/>
    <property type="match status" value="1"/>
</dbReference>
<dbReference type="InterPro" id="IPR038318">
    <property type="entry name" value="KdpD_sf"/>
</dbReference>
<dbReference type="PANTHER" id="PTHR45339:SF5">
    <property type="entry name" value="HISTIDINE KINASE"/>
    <property type="match status" value="1"/>
</dbReference>
<dbReference type="EC" id="2.7.13.3" evidence="3"/>
<dbReference type="Pfam" id="PF13493">
    <property type="entry name" value="DUF4118"/>
    <property type="match status" value="1"/>
</dbReference>
<dbReference type="InterPro" id="IPR011006">
    <property type="entry name" value="CheY-like_superfamily"/>
</dbReference>
<dbReference type="GO" id="GO:0016020">
    <property type="term" value="C:membrane"/>
    <property type="evidence" value="ECO:0007669"/>
    <property type="project" value="UniProtKB-SubCell"/>
</dbReference>
<dbReference type="PROSITE" id="PS50109">
    <property type="entry name" value="HIS_KIN"/>
    <property type="match status" value="1"/>
</dbReference>
<dbReference type="Gene3D" id="1.10.287.130">
    <property type="match status" value="1"/>
</dbReference>
<dbReference type="AlphaFoldDB" id="F3Z072"/>
<evidence type="ECO:0000256" key="1">
    <source>
        <dbReference type="ARBA" id="ARBA00000085"/>
    </source>
</evidence>
<evidence type="ECO:0000256" key="4">
    <source>
        <dbReference type="ARBA" id="ARBA00022553"/>
    </source>
</evidence>
<keyword evidence="6 16" id="KW-0812">Transmembrane</keyword>
<evidence type="ECO:0000313" key="19">
    <source>
        <dbReference type="EMBL" id="EGJ49774.1"/>
    </source>
</evidence>
<evidence type="ECO:0000256" key="2">
    <source>
        <dbReference type="ARBA" id="ARBA00004141"/>
    </source>
</evidence>
<evidence type="ECO:0000256" key="5">
    <source>
        <dbReference type="ARBA" id="ARBA00022679"/>
    </source>
</evidence>
<comment type="catalytic activity">
    <reaction evidence="1">
        <text>ATP + protein L-histidine = ADP + protein N-phospho-L-histidine.</text>
        <dbReference type="EC" id="2.7.13.3"/>
    </reaction>
</comment>
<dbReference type="Gene3D" id="3.30.565.10">
    <property type="entry name" value="Histidine kinase-like ATPase, C-terminal domain"/>
    <property type="match status" value="1"/>
</dbReference>
<dbReference type="STRING" id="690850.Desaf_1437"/>
<dbReference type="Pfam" id="PF00512">
    <property type="entry name" value="HisKA"/>
    <property type="match status" value="1"/>
</dbReference>
<dbReference type="HOGENOM" id="CLU_000445_114_15_7"/>
<dbReference type="InterPro" id="IPR003661">
    <property type="entry name" value="HisK_dim/P_dom"/>
</dbReference>
<dbReference type="PROSITE" id="PS50110">
    <property type="entry name" value="RESPONSE_REGULATORY"/>
    <property type="match status" value="1"/>
</dbReference>
<reference evidence="19 20" key="1">
    <citation type="journal article" date="2011" name="J. Bacteriol.">
        <title>Genome sequence of the mercury-methylating and pleomorphic Desulfovibrio africanus Strain Walvis Bay.</title>
        <authorList>
            <person name="Brown S.D."/>
            <person name="Wall J.D."/>
            <person name="Kucken A.M."/>
            <person name="Gilmour C.C."/>
            <person name="Podar M."/>
            <person name="Brandt C.C."/>
            <person name="Teshima H."/>
            <person name="Detter J.C."/>
            <person name="Han C.S."/>
            <person name="Land M.L."/>
            <person name="Lucas S."/>
            <person name="Han J."/>
            <person name="Pennacchio L."/>
            <person name="Nolan M."/>
            <person name="Pitluck S."/>
            <person name="Woyke T."/>
            <person name="Goodwin L."/>
            <person name="Palumbo A.V."/>
            <person name="Elias D.A."/>
        </authorList>
    </citation>
    <scope>NUCLEOTIDE SEQUENCE [LARGE SCALE GENOMIC DNA]</scope>
    <source>
        <strain evidence="19 20">Walvis Bay</strain>
    </source>
</reference>
<feature type="modified residue" description="4-aspartylphosphate" evidence="15">
    <location>
        <position position="425"/>
    </location>
</feature>
<dbReference type="SUPFAM" id="SSF52172">
    <property type="entry name" value="CheY-like"/>
    <property type="match status" value="1"/>
</dbReference>
<feature type="transmembrane region" description="Helical" evidence="16">
    <location>
        <begin position="12"/>
        <end position="32"/>
    </location>
</feature>
<dbReference type="CDD" id="cd17546">
    <property type="entry name" value="REC_hyHK_CKI1_RcsC-like"/>
    <property type="match status" value="1"/>
</dbReference>
<dbReference type="FunFam" id="3.30.565.10:FF:000010">
    <property type="entry name" value="Sensor histidine kinase RcsC"/>
    <property type="match status" value="1"/>
</dbReference>
<dbReference type="SUPFAM" id="SSF55874">
    <property type="entry name" value="ATPase domain of HSP90 chaperone/DNA topoisomerase II/histidine kinase"/>
    <property type="match status" value="1"/>
</dbReference>
<accession>F3Z072</accession>
<proteinExistence type="predicted"/>
<dbReference type="InterPro" id="IPR036890">
    <property type="entry name" value="HATPase_C_sf"/>
</dbReference>
<dbReference type="InterPro" id="IPR003594">
    <property type="entry name" value="HATPase_dom"/>
</dbReference>
<dbReference type="RefSeq" id="WP_014259562.1">
    <property type="nucleotide sequence ID" value="NC_016629.1"/>
</dbReference>
<evidence type="ECO:0000256" key="9">
    <source>
        <dbReference type="ARBA" id="ARBA00022840"/>
    </source>
</evidence>
<dbReference type="SMART" id="SM00387">
    <property type="entry name" value="HATPase_c"/>
    <property type="match status" value="1"/>
</dbReference>
<keyword evidence="11" id="KW-0902">Two-component regulatory system</keyword>
<protein>
    <recommendedName>
        <fullName evidence="14">Sensory/regulatory protein RpfC</fullName>
        <ecNumber evidence="3">2.7.13.3</ecNumber>
    </recommendedName>
</protein>
<dbReference type="InterPro" id="IPR001789">
    <property type="entry name" value="Sig_transdc_resp-reg_receiver"/>
</dbReference>
<evidence type="ECO:0000256" key="8">
    <source>
        <dbReference type="ARBA" id="ARBA00022777"/>
    </source>
</evidence>
<dbReference type="InterPro" id="IPR036097">
    <property type="entry name" value="HisK_dim/P_sf"/>
</dbReference>
<keyword evidence="20" id="KW-1185">Reference proteome</keyword>
<dbReference type="InterPro" id="IPR004358">
    <property type="entry name" value="Sig_transdc_His_kin-like_C"/>
</dbReference>
<dbReference type="SMART" id="SM00388">
    <property type="entry name" value="HisKA"/>
    <property type="match status" value="1"/>
</dbReference>